<evidence type="ECO:0000313" key="4">
    <source>
        <dbReference type="Proteomes" id="UP000284706"/>
    </source>
</evidence>
<keyword evidence="4" id="KW-1185">Reference proteome</keyword>
<dbReference type="STRING" id="231916.A0A409VGB2"/>
<accession>A0A409VGB2</accession>
<gene>
    <name evidence="3" type="ORF">CVT26_000259</name>
</gene>
<proteinExistence type="predicted"/>
<dbReference type="OrthoDB" id="6077599at2759"/>
<dbReference type="InParanoid" id="A0A409VGB2"/>
<feature type="region of interest" description="Disordered" evidence="1">
    <location>
        <begin position="1"/>
        <end position="22"/>
    </location>
</feature>
<reference evidence="3 4" key="1">
    <citation type="journal article" date="2018" name="Evol. Lett.">
        <title>Horizontal gene cluster transfer increased hallucinogenic mushroom diversity.</title>
        <authorList>
            <person name="Reynolds H.T."/>
            <person name="Vijayakumar V."/>
            <person name="Gluck-Thaler E."/>
            <person name="Korotkin H.B."/>
            <person name="Matheny P.B."/>
            <person name="Slot J.C."/>
        </authorList>
    </citation>
    <scope>NUCLEOTIDE SEQUENCE [LARGE SCALE GENOMIC DNA]</scope>
    <source>
        <strain evidence="3 4">SRW20</strain>
    </source>
</reference>
<evidence type="ECO:0000259" key="2">
    <source>
        <dbReference type="PROSITE" id="PS51154"/>
    </source>
</evidence>
<dbReference type="PANTHER" id="PTHR11106">
    <property type="entry name" value="GANGLIOSIDE INDUCED DIFFERENTIATION ASSOCIATED PROTEIN 2-RELATED"/>
    <property type="match status" value="1"/>
</dbReference>
<protein>
    <recommendedName>
        <fullName evidence="2">Macro domain-containing protein</fullName>
    </recommendedName>
</protein>
<dbReference type="Gene3D" id="3.40.220.10">
    <property type="entry name" value="Leucine Aminopeptidase, subunit E, domain 1"/>
    <property type="match status" value="1"/>
</dbReference>
<dbReference type="AlphaFoldDB" id="A0A409VGB2"/>
<feature type="domain" description="Macro" evidence="2">
    <location>
        <begin position="52"/>
        <end position="269"/>
    </location>
</feature>
<dbReference type="Pfam" id="PF01661">
    <property type="entry name" value="Macro"/>
    <property type="match status" value="1"/>
</dbReference>
<dbReference type="PROSITE" id="PS51154">
    <property type="entry name" value="MACRO"/>
    <property type="match status" value="1"/>
</dbReference>
<feature type="compositionally biased region" description="Acidic residues" evidence="1">
    <location>
        <begin position="269"/>
        <end position="284"/>
    </location>
</feature>
<dbReference type="Proteomes" id="UP000284706">
    <property type="component" value="Unassembled WGS sequence"/>
</dbReference>
<sequence>MSTDQSPSRSPSPDDVTSDTEADESFVVHLKDVKTVAELYESGVLKPASPTKFVFQAQQDLLDRVALWQGDITKLEVDAIVNAANRSLLGGGGVDGAIHSAAGPKLLDECNYVTFSFGSSVLNGPILLTGRELNGCSTGDAKITRGYRLPARHIIHAVGPIYSSKDQEEKAEQLASCYKRSLEIAVENRLKHVAFPSISTGVYSYPITAATRIALRTVREFLESGEGDEVSVGTLVLVYSNFQQLDRVIFVVWSNKDKEVYQTLIPEYFPEEEEEEEEAEEAEPADSTGSS</sequence>
<dbReference type="CDD" id="cd02908">
    <property type="entry name" value="Macro_OAADPr_deacetylase"/>
    <property type="match status" value="1"/>
</dbReference>
<evidence type="ECO:0000313" key="3">
    <source>
        <dbReference type="EMBL" id="PPQ65299.1"/>
    </source>
</evidence>
<feature type="compositionally biased region" description="Low complexity" evidence="1">
    <location>
        <begin position="1"/>
        <end position="15"/>
    </location>
</feature>
<feature type="region of interest" description="Disordered" evidence="1">
    <location>
        <begin position="267"/>
        <end position="291"/>
    </location>
</feature>
<evidence type="ECO:0000256" key="1">
    <source>
        <dbReference type="SAM" id="MobiDB-lite"/>
    </source>
</evidence>
<organism evidence="3 4">
    <name type="scientific">Gymnopilus dilepis</name>
    <dbReference type="NCBI Taxonomy" id="231916"/>
    <lineage>
        <taxon>Eukaryota</taxon>
        <taxon>Fungi</taxon>
        <taxon>Dikarya</taxon>
        <taxon>Basidiomycota</taxon>
        <taxon>Agaricomycotina</taxon>
        <taxon>Agaricomycetes</taxon>
        <taxon>Agaricomycetidae</taxon>
        <taxon>Agaricales</taxon>
        <taxon>Agaricineae</taxon>
        <taxon>Hymenogastraceae</taxon>
        <taxon>Gymnopilus</taxon>
    </lineage>
</organism>
<dbReference type="SMART" id="SM00506">
    <property type="entry name" value="A1pp"/>
    <property type="match status" value="1"/>
</dbReference>
<comment type="caution">
    <text evidence="3">The sequence shown here is derived from an EMBL/GenBank/DDBJ whole genome shotgun (WGS) entry which is preliminary data.</text>
</comment>
<dbReference type="EMBL" id="NHYE01005656">
    <property type="protein sequence ID" value="PPQ65299.1"/>
    <property type="molecule type" value="Genomic_DNA"/>
</dbReference>
<dbReference type="InterPro" id="IPR043472">
    <property type="entry name" value="Macro_dom-like"/>
</dbReference>
<name>A0A409VGB2_9AGAR</name>
<dbReference type="SUPFAM" id="SSF52949">
    <property type="entry name" value="Macro domain-like"/>
    <property type="match status" value="1"/>
</dbReference>
<dbReference type="PANTHER" id="PTHR11106:SF27">
    <property type="entry name" value="MACRO DOMAIN-CONTAINING PROTEIN"/>
    <property type="match status" value="1"/>
</dbReference>
<dbReference type="InterPro" id="IPR002589">
    <property type="entry name" value="Macro_dom"/>
</dbReference>